<gene>
    <name evidence="1" type="ORF">RPERSI_LOCUS30922</name>
</gene>
<feature type="non-terminal residue" evidence="1">
    <location>
        <position position="114"/>
    </location>
</feature>
<dbReference type="Proteomes" id="UP000789920">
    <property type="component" value="Unassembled WGS sequence"/>
</dbReference>
<dbReference type="EMBL" id="CAJVQC010122609">
    <property type="protein sequence ID" value="CAG8839099.1"/>
    <property type="molecule type" value="Genomic_DNA"/>
</dbReference>
<sequence length="114" mass="12979">MECSNLPVSRIETDIPEAGRVFTTFSEIYVLVEQYAAKTNTILILGKTSKNPDGSGYRQVFFVCERQGKYGVNYHKKAQEYVITKSCLEHNHDLHSNATKFSTIMRKLDQNDLG</sequence>
<comment type="caution">
    <text evidence="1">The sequence shown here is derived from an EMBL/GenBank/DDBJ whole genome shotgun (WGS) entry which is preliminary data.</text>
</comment>
<keyword evidence="2" id="KW-1185">Reference proteome</keyword>
<reference evidence="1" key="1">
    <citation type="submission" date="2021-06" db="EMBL/GenBank/DDBJ databases">
        <authorList>
            <person name="Kallberg Y."/>
            <person name="Tangrot J."/>
            <person name="Rosling A."/>
        </authorList>
    </citation>
    <scope>NUCLEOTIDE SEQUENCE</scope>
    <source>
        <strain evidence="1">MA461A</strain>
    </source>
</reference>
<protein>
    <submittedName>
        <fullName evidence="1">33325_t:CDS:1</fullName>
    </submittedName>
</protein>
<evidence type="ECO:0000313" key="2">
    <source>
        <dbReference type="Proteomes" id="UP000789920"/>
    </source>
</evidence>
<proteinExistence type="predicted"/>
<accession>A0ACA9SI86</accession>
<evidence type="ECO:0000313" key="1">
    <source>
        <dbReference type="EMBL" id="CAG8839099.1"/>
    </source>
</evidence>
<name>A0ACA9SI86_9GLOM</name>
<organism evidence="1 2">
    <name type="scientific">Racocetra persica</name>
    <dbReference type="NCBI Taxonomy" id="160502"/>
    <lineage>
        <taxon>Eukaryota</taxon>
        <taxon>Fungi</taxon>
        <taxon>Fungi incertae sedis</taxon>
        <taxon>Mucoromycota</taxon>
        <taxon>Glomeromycotina</taxon>
        <taxon>Glomeromycetes</taxon>
        <taxon>Diversisporales</taxon>
        <taxon>Gigasporaceae</taxon>
        <taxon>Racocetra</taxon>
    </lineage>
</organism>